<dbReference type="Proteomes" id="UP000030988">
    <property type="component" value="Unassembled WGS sequence"/>
</dbReference>
<proteinExistence type="predicted"/>
<dbReference type="EMBL" id="JTDN01000001">
    <property type="protein sequence ID" value="KHL26627.1"/>
    <property type="molecule type" value="Genomic_DNA"/>
</dbReference>
<evidence type="ECO:0000313" key="3">
    <source>
        <dbReference type="Proteomes" id="UP000030988"/>
    </source>
</evidence>
<dbReference type="OrthoDB" id="8005547at2"/>
<evidence type="ECO:0000313" key="2">
    <source>
        <dbReference type="EMBL" id="KHL26627.1"/>
    </source>
</evidence>
<dbReference type="InterPro" id="IPR012347">
    <property type="entry name" value="Ferritin-like"/>
</dbReference>
<reference evidence="2 3" key="1">
    <citation type="submission" date="2014-11" db="EMBL/GenBank/DDBJ databases">
        <title>Draft genome sequence of Kirrobacter mercurialis.</title>
        <authorList>
            <person name="Coil D.A."/>
            <person name="Eisen J.A."/>
        </authorList>
    </citation>
    <scope>NUCLEOTIDE SEQUENCE [LARGE SCALE GENOMIC DNA]</scope>
    <source>
        <strain evidence="2 3">Coronado</strain>
    </source>
</reference>
<sequence>MTAEPAPAQTPTDSSGYLTMASASDLFEIQSSELALEKSQNAGVREFAQMMIDHHRKTTQDVTAAARAASLTPSTPTLNSMQRDMMTQLEATSGADFDRMYIEQQRQAHQMALALHSTYAEQGDTPQLQAVARTAVPIIQQHITEAQGLNPA</sequence>
<dbReference type="STRING" id="1572751.PK98_00975"/>
<name>A0A0B2C300_9SPHN</name>
<dbReference type="Pfam" id="PF13628">
    <property type="entry name" value="DUF4142"/>
    <property type="match status" value="1"/>
</dbReference>
<dbReference type="InterPro" id="IPR025419">
    <property type="entry name" value="DUF4142"/>
</dbReference>
<comment type="caution">
    <text evidence="2">The sequence shown here is derived from an EMBL/GenBank/DDBJ whole genome shotgun (WGS) entry which is preliminary data.</text>
</comment>
<dbReference type="AlphaFoldDB" id="A0A0B2C300"/>
<dbReference type="Gene3D" id="1.20.1260.10">
    <property type="match status" value="1"/>
</dbReference>
<gene>
    <name evidence="2" type="ORF">PK98_00975</name>
</gene>
<dbReference type="PANTHER" id="PTHR38593:SF1">
    <property type="entry name" value="BLR2558 PROTEIN"/>
    <property type="match status" value="1"/>
</dbReference>
<keyword evidence="3" id="KW-1185">Reference proteome</keyword>
<organism evidence="2 3">
    <name type="scientific">Croceibacterium mercuriale</name>
    <dbReference type="NCBI Taxonomy" id="1572751"/>
    <lineage>
        <taxon>Bacteria</taxon>
        <taxon>Pseudomonadati</taxon>
        <taxon>Pseudomonadota</taxon>
        <taxon>Alphaproteobacteria</taxon>
        <taxon>Sphingomonadales</taxon>
        <taxon>Erythrobacteraceae</taxon>
        <taxon>Croceibacterium</taxon>
    </lineage>
</organism>
<feature type="domain" description="DUF4142" evidence="1">
    <location>
        <begin position="16"/>
        <end position="149"/>
    </location>
</feature>
<evidence type="ECO:0000259" key="1">
    <source>
        <dbReference type="Pfam" id="PF13628"/>
    </source>
</evidence>
<accession>A0A0B2C300</accession>
<protein>
    <recommendedName>
        <fullName evidence="1">DUF4142 domain-containing protein</fullName>
    </recommendedName>
</protein>
<dbReference type="PANTHER" id="PTHR38593">
    <property type="entry name" value="BLR2558 PROTEIN"/>
    <property type="match status" value="1"/>
</dbReference>